<reference evidence="1 2" key="1">
    <citation type="submission" date="2017-05" db="EMBL/GenBank/DDBJ databases">
        <title>The Genome Sequence of Enterococcus faecium 6F2_DIV0138.</title>
        <authorList>
            <consortium name="The Broad Institute Genomics Platform"/>
            <consortium name="The Broad Institute Genomic Center for Infectious Diseases"/>
            <person name="Earl A."/>
            <person name="Manson A."/>
            <person name="Schwartman J."/>
            <person name="Gilmore M."/>
            <person name="Abouelleil A."/>
            <person name="Cao P."/>
            <person name="Chapman S."/>
            <person name="Cusick C."/>
            <person name="Shea T."/>
            <person name="Young S."/>
            <person name="Neafsey D."/>
            <person name="Nusbaum C."/>
            <person name="Birren B."/>
        </authorList>
    </citation>
    <scope>NUCLEOTIDE SEQUENCE [LARGE SCALE GENOMIC DNA]</scope>
    <source>
        <strain evidence="1 2">6F2_DIV0138</strain>
    </source>
</reference>
<dbReference type="Proteomes" id="UP000194737">
    <property type="component" value="Unassembled WGS sequence"/>
</dbReference>
<protein>
    <submittedName>
        <fullName evidence="1">Uncharacterized protein</fullName>
    </submittedName>
</protein>
<name>A0AB73PLM1_ENTFC</name>
<accession>A0AB73PLM1</accession>
<gene>
    <name evidence="1" type="ORF">A5804_000646</name>
</gene>
<evidence type="ECO:0000313" key="1">
    <source>
        <dbReference type="EMBL" id="OTN99160.1"/>
    </source>
</evidence>
<comment type="caution">
    <text evidence="1">The sequence shown here is derived from an EMBL/GenBank/DDBJ whole genome shotgun (WGS) entry which is preliminary data.</text>
</comment>
<organism evidence="1 2">
    <name type="scientific">Enterococcus faecium</name>
    <name type="common">Streptococcus faecium</name>
    <dbReference type="NCBI Taxonomy" id="1352"/>
    <lineage>
        <taxon>Bacteria</taxon>
        <taxon>Bacillati</taxon>
        <taxon>Bacillota</taxon>
        <taxon>Bacilli</taxon>
        <taxon>Lactobacillales</taxon>
        <taxon>Enterococcaceae</taxon>
        <taxon>Enterococcus</taxon>
    </lineage>
</organism>
<proteinExistence type="predicted"/>
<dbReference type="AlphaFoldDB" id="A0AB73PLM1"/>
<dbReference type="EMBL" id="NGLB01000001">
    <property type="protein sequence ID" value="OTN99160.1"/>
    <property type="molecule type" value="Genomic_DNA"/>
</dbReference>
<sequence>MIQSYKNFWKQAVIKKHLKETLRGGGNIELL</sequence>
<evidence type="ECO:0000313" key="2">
    <source>
        <dbReference type="Proteomes" id="UP000194737"/>
    </source>
</evidence>